<feature type="region of interest" description="Disordered" evidence="5">
    <location>
        <begin position="2430"/>
        <end position="2450"/>
    </location>
</feature>
<dbReference type="EMBL" id="AAXG02000006">
    <property type="protein sequence ID" value="EDN01252.1"/>
    <property type="molecule type" value="Genomic_DNA"/>
</dbReference>
<feature type="region of interest" description="Disordered" evidence="5">
    <location>
        <begin position="691"/>
        <end position="714"/>
    </location>
</feature>
<evidence type="ECO:0000256" key="5">
    <source>
        <dbReference type="SAM" id="MobiDB-lite"/>
    </source>
</evidence>
<dbReference type="GO" id="GO:0030001">
    <property type="term" value="P:metal ion transport"/>
    <property type="evidence" value="ECO:0007669"/>
    <property type="project" value="TreeGrafter"/>
</dbReference>
<dbReference type="SMART" id="SM00237">
    <property type="entry name" value="Calx_beta"/>
    <property type="match status" value="1"/>
</dbReference>
<dbReference type="GO" id="GO:0007154">
    <property type="term" value="P:cell communication"/>
    <property type="evidence" value="ECO:0007669"/>
    <property type="project" value="InterPro"/>
</dbReference>
<feature type="domain" description="SLH" evidence="7">
    <location>
        <begin position="3934"/>
        <end position="3995"/>
    </location>
</feature>
<feature type="domain" description="SLH" evidence="7">
    <location>
        <begin position="4062"/>
        <end position="4122"/>
    </location>
</feature>
<dbReference type="GO" id="GO:0016020">
    <property type="term" value="C:membrane"/>
    <property type="evidence" value="ECO:0007669"/>
    <property type="project" value="InterPro"/>
</dbReference>
<reference evidence="8 9" key="1">
    <citation type="submission" date="2007-04" db="EMBL/GenBank/DDBJ databases">
        <authorList>
            <person name="Fulton L."/>
            <person name="Clifton S."/>
            <person name="Fulton B."/>
            <person name="Xu J."/>
            <person name="Minx P."/>
            <person name="Pepin K.H."/>
            <person name="Johnson M."/>
            <person name="Thiruvilangam P."/>
            <person name="Bhonagiri V."/>
            <person name="Nash W.E."/>
            <person name="Mardis E.R."/>
            <person name="Wilson R.K."/>
        </authorList>
    </citation>
    <scope>NUCLEOTIDE SEQUENCE [LARGE SCALE GENOMIC DNA]</scope>
    <source>
        <strain evidence="8 9">ATCC 29799</strain>
    </source>
</reference>
<dbReference type="PANTHER" id="PTHR11878:SF65">
    <property type="entry name" value="NA_CA-EXCHANGE PROTEIN, ISOFORM G"/>
    <property type="match status" value="1"/>
</dbReference>
<feature type="compositionally biased region" description="Polar residues" evidence="5">
    <location>
        <begin position="691"/>
        <end position="704"/>
    </location>
</feature>
<feature type="signal peptide" evidence="6">
    <location>
        <begin position="1"/>
        <end position="32"/>
    </location>
</feature>
<accession>A6NRJ2</accession>
<dbReference type="Pfam" id="PF00395">
    <property type="entry name" value="SLH"/>
    <property type="match status" value="3"/>
</dbReference>
<dbReference type="PROSITE" id="PS51272">
    <property type="entry name" value="SLH"/>
    <property type="match status" value="3"/>
</dbReference>
<keyword evidence="1 6" id="KW-0732">Signal</keyword>
<dbReference type="eggNOG" id="COG2133">
    <property type="taxonomic scope" value="Bacteria"/>
</dbReference>
<dbReference type="PANTHER" id="PTHR11878">
    <property type="entry name" value="SODIUM/CALCIUM EXCHANGER"/>
    <property type="match status" value="1"/>
</dbReference>
<keyword evidence="4" id="KW-0813">Transport</keyword>
<evidence type="ECO:0000256" key="6">
    <source>
        <dbReference type="SAM" id="SignalP"/>
    </source>
</evidence>
<feature type="domain" description="SLH" evidence="7">
    <location>
        <begin position="3996"/>
        <end position="4059"/>
    </location>
</feature>
<evidence type="ECO:0000256" key="4">
    <source>
        <dbReference type="ARBA" id="ARBA00023065"/>
    </source>
</evidence>
<reference evidence="8 9" key="2">
    <citation type="submission" date="2007-06" db="EMBL/GenBank/DDBJ databases">
        <title>Draft genome sequence of Pseudoflavonifractor capillosus ATCC 29799.</title>
        <authorList>
            <person name="Sudarsanam P."/>
            <person name="Ley R."/>
            <person name="Guruge J."/>
            <person name="Turnbaugh P.J."/>
            <person name="Mahowald M."/>
            <person name="Liep D."/>
            <person name="Gordon J."/>
        </authorList>
    </citation>
    <scope>NUCLEOTIDE SEQUENCE [LARGE SCALE GENOMIC DNA]</scope>
    <source>
        <strain evidence="8 9">ATCC 29799</strain>
    </source>
</reference>
<dbReference type="Proteomes" id="UP000003639">
    <property type="component" value="Unassembled WGS sequence"/>
</dbReference>
<gene>
    <name evidence="8" type="ORF">BACCAP_00820</name>
</gene>
<organism evidence="8 9">
    <name type="scientific">Pseudoflavonifractor capillosus ATCC 29799</name>
    <dbReference type="NCBI Taxonomy" id="411467"/>
    <lineage>
        <taxon>Bacteria</taxon>
        <taxon>Bacillati</taxon>
        <taxon>Bacillota</taxon>
        <taxon>Clostridia</taxon>
        <taxon>Eubacteriales</taxon>
        <taxon>Oscillospiraceae</taxon>
        <taxon>Pseudoflavonifractor</taxon>
    </lineage>
</organism>
<feature type="chain" id="PRO_5002700274" description="SLH domain-containing protein" evidence="6">
    <location>
        <begin position="33"/>
        <end position="4122"/>
    </location>
</feature>
<dbReference type="Gene3D" id="2.60.40.2030">
    <property type="match status" value="1"/>
</dbReference>
<keyword evidence="3" id="KW-0106">Calcium</keyword>
<keyword evidence="4" id="KW-0406">Ion transport</keyword>
<evidence type="ECO:0000313" key="9">
    <source>
        <dbReference type="Proteomes" id="UP000003639"/>
    </source>
</evidence>
<dbReference type="Pfam" id="PF03160">
    <property type="entry name" value="Calx-beta"/>
    <property type="match status" value="2"/>
</dbReference>
<keyword evidence="9" id="KW-1185">Reference proteome</keyword>
<dbReference type="InterPro" id="IPR001119">
    <property type="entry name" value="SLH_dom"/>
</dbReference>
<evidence type="ECO:0000313" key="8">
    <source>
        <dbReference type="EMBL" id="EDN01252.1"/>
    </source>
</evidence>
<name>A6NRJ2_9FIRM</name>
<dbReference type="InterPro" id="IPR003644">
    <property type="entry name" value="Calx_beta"/>
</dbReference>
<dbReference type="InterPro" id="IPR051171">
    <property type="entry name" value="CaCA"/>
</dbReference>
<evidence type="ECO:0000256" key="2">
    <source>
        <dbReference type="ARBA" id="ARBA00022737"/>
    </source>
</evidence>
<dbReference type="SUPFAM" id="SSF141072">
    <property type="entry name" value="CalX-like"/>
    <property type="match status" value="2"/>
</dbReference>
<dbReference type="STRING" id="411467.BACCAP_00820"/>
<sequence>MPVSTKKMIHRGLALLLALVMTLGLVPQQALAYLAERPEELSIVDKDGNTVAVTEDWETAFPYGTFAFSDFQVVAEEGGNTAVIQVYRLGGTQGRAVAYVTYEPALTQLEDGSASYSTAAGSNDIIIEVENPLPGAENQPIGQPEPPRQPEEPVKVVSTAAETDVTLSIDVEAEAYQWYVLYASDWEIVDGAVNKDFVVAQEDLESYDFRCVYTVDGVEYCSDSYLGVAYTVEEDESASAESGEPEQLVDLNAEPTYTRITPENAEDPYSGYIFDMTFADGEWVKEIRITVPEDEDAEALKFGTFTIVDNLGASLYDTANTLTLRVADNDKAEASTLGFAVTDVRADKAAGTAELTVVRTGGNQTMLTIDYATVDGTAVAGTDYAAASGTLVFYADRNEQVIQIPLIDDGVATDEERTFQVVLSNLKGDSEGLCTLEGTEAVVSLYNSGEGAGEQNLASYLYQSDVTDLSGAVTEAESALAPVGGGAVTGQQVENEGEALTAQIGGTTGGITPFSYNYPNKLTFSNGGWSQYQTIPSSGWNGGESYDGGIWTFRSKGSGSATLTFDPRMYNGITAYFGWKAALASWGTLLIYGAEYAYPWARLLKSDGTEWARADCNAHHTGENVATKIYWNESGSMYQWWSIADGVNRLQLGTSIHHAHNADSNAEANLTSGWLERRSFGGDFYLQIHTANDSGEGSGNTQTAPDGAASLTESSGVYDSMKPTVTIQSGKGGVSNGKLFVGTTLQVTLQNTASYAPATSDSSLSYAVYLTRNGQVVPANITNSGNTYYIQLLWDGMTDEQVNSGDYTINVVMTRQQDLILDLSPSVPRLTDENGNTTANIDSSKIAGAVSDFWESTSGITYGYSDEKTSGASITYEQKEGTLTKDSGFAQSSAVLTKADLTNVQWINFNLPAEDKIVYNGRTYSGNEKIWLNVADLATANMTFYYYDAAYLSAVSVMTATISEVELFLDMSGNGMIDGYYNPDTGYFIVGDGDVSLGFLDPGMNYNELYFQPVRLEDGTYAQYFMKVYYTMNPRSLIPDQGTDTSAVAQVLPAFVSTITEGTSYELLTEEQKAYRYIISGKTQIGENGEVFRSSDNHVMYGPAATARSMVDVPLGGDTSPATLNEDGTAYTWTPNYQGNLLYPFANPEPIIIDESLAGNNIPIAEIEGYEDGQVVLEEGGVDKLNGYLGSLTANNTVALAVQEQKATTEEIAAANGVTIGGGDVALQSARNGEDTLAPESVTTTDSKITPDARYLQEMGSGNAAATAGVDMNDMGADGVDFPYPELNQDFAVDLPSTEIGITDFANIVMDGDTVGFTIGIPLGGWNSNGDAGAGGAGGGGSDYHTDPGEALKSSGETIANMFKWIAHPRSMAQEVDDSYKDTKDQQNWYNQKMGQGEGVTAKEFKAEFSISAAFMFKYDPVTNHYEFSRFAAALSVELAFTYKARFTSCPIIYLYITVHLDVEFSLSADVERETVETGDNLVTSTSMTDPEDNRQYMNLTKGTSTVLSRTEYKALNLNFSGKVLLEAYTDASCTTPLADFRKGYLSSDGDDDVLVVLKQTSASTMGQDIYIKLTALEDTKLYEAMAVSSSQNKSSFGSFEIAPELYVQVGAGVGIEILKAEIYIKVSIGCAMAFGNYTGDGYEVFRLRTFDFGAALGINLQLLLFSYELELIGISINYDYQNTPNWTYTWSALNGAYGGEGGLKTLSAEEESTGVKVSLPGSSAGTQTIYSPSAGGIQPLAFDPTDKEVPFQLSGYNSSGDAFKLADGLASGYDYKVVTVGEDNYLLYTVSRSDAAHPVDNSMLVLSRIKLTSTGGVDEYGLVNPVNEDDPTPYIVVDGDKTGDLEFTGWADGDTLRMAWVSYADATAAVPPALTRPEGDAPGGMDQSNYQQVYEGFVATEPVNPGEPGAAPTAPVQADYFVTAEEYGKLDASAQADYTPDTTNPDYYYNSTNSYTSYENAKAAYDAAQSAYTTAKDEYDAKKAAYDKYLTDKAAYDTQHADYKKWYDYFKSVADENAANQAVADAAAKNTVVKTASFNTASPAAIADAAAVNTKGSHVYLPGGSVDGTVTIYAQAKHYATTATMENDYSAYLNKLYPDSMGSGSQSIRAYRLTYQKGIWDAYGEGTELHAVVGDKNVGVQLPAGQVLDNMEITEIGGTYYVAYTTSQQTYIKADGNTTTDMDEAADLLTTRRLCLQTLTLAEDGPPEWGEALLLRTLVDYDQNTFTDGVYQGGSLSAAYQDPYFSDLQFLNGKLGGLTGADEDFSTLADAQPEEFLLFEMNGSTYVIPQADLESIAASHTGSIIPFFQPEKQMGADGNEVTSNTTGRSQVTIGADGAGNISAVYTANVDGTTNNALYLAKWDPKSQTWGEGTMLAMNYMQVYEDAAVSDWSASETEQAYLGQLDGYQGGGMNQFVFSDLQIALGQKKTDTGTTTSDGEQAAQTNEDGAQSQDTLLVITSGVTTYLKEYTYTDENNREQTVLIPQSDAEAEKAYADGTQTKKPGTGIYAISYGVGQQELGNATLTFGEYDFTAGSRLEAVGSFQNIGDVGLRGSEANPITVKLMLNTGSGDPVALATWEITENITAGQTVSLVGTCDPLTQDLPKGSTFYFTVSEDESYAADGFSGDTNVVLTVEDKPELGFESFSISSASVDASGNTVLDVNFQVGNRGSKTAEDVYVQFSYESGRDEDNNPIYTPLDITGNTLTVSKQQELVTLAANNTDDQNGILRLNNAEDGDDIGANKGRTVSGTITVPPSVYQGAETGSLSLRVEIFSASDTGVSRGPDGLITADHGEYNTGNNTRLSAVEHKTYFDTADKVTLALGNTMRLPVSIATSTGEAPNIQVTEVPDTQGGARNLGVLYYQQSGTAGTGNTQGMLVIVPSREGTGVLEIKDQATNTIHSITYEVTAAGEGINVFKDNGLFTFRNADGSEYDEGAAVGSQDWSFNGDIMTWGTGDSATRPYLSNLANGKVGASFTFDTVAESIDFSFNGRIKVESTYPGFVVKEITCTGGSEKTNVYFGDLGQPHTVTVTVLDSGDTNPTADFDVIVEHYVNDQPPVPTADATAPHIFWSRSFPDTASLKAGEGSVELTLYVLDDSGLSTLTVNGVTPSITKHGDSYWAVQVTVTENGQLKVEAMDTAGNRTTQNITVDWFNTTVTGGTVSTAPDVSADFYKNDSQTPMGGSDYVTDKDTVAAKASSNTAGVTFSAQRLTVRETEDGTTELEITALQPNEGTTDSFDSKANGFYLIKAMAEDGSWSQVVLEMTHVDTDLPTASLNKTTAADGTISLAWGISKSAPDLSPITEAAINGYNVFTAEMIGRTAVGGSLDILYGGSYTLIGKDAAGHEATQTLSVDGLPITAADEDFVTVVHAWNQERNNGVITVDSTGFTGGVYDEVKSTPAQNQYAGRYEALLTLTEDIFDADAVRQELLDEYAEDYFEQHPDAQPDDPNAVMPEEELNAELAKREAAAMADWKVQAMSEDSDESWTELTGSDAFENLVPGGYILLIRDANDKRNSDVTIQRTLTVDDQAIVMTAESTPEHNGTRDGAIMAEAQGGRLNYGTYQFIVRPVEIPEGEEEPQLLPVADLTDPLDEEEFPASAGWTTPVWQTSDLASGSLSSGLLSGLRSGWYQVAVRAMEGVTAAEMRALIDLYQAYLAAQARVEAADAALTDSGLREAADGKVRRINEALQTWQAAEGENKTEAWNQYLALIDNSQEIQALLDAWAAAGYEDGAERDAYDKAVDALAQTQAKTEAEAEKTAADAALTAAETAYTDRKTGLESRADSAYAADETLWDNAATMLIRVDEENTYVSDKIEVRDLRYDRENNLVKVQFYTYKKELSAEAEKQLIQDNETMDILAYSTKMRVWIPAGTLSEGDDLMAMLMPFPDLPQDGEYLVQYTDASGENHPVAWSLVTPGKVYYVAAAPGAYEIVKAEEGFSDVSEDFWGADAISFTAARGLFQGVGEGEFDPSGTMTRSMLVTVLGRLAGVDPADYSGESTFSDVDADSWYGPYVAWAAENGVVQGVGGGRFAPNDPITREQLCTMLVRYLDSDGIELPQLTNPAAFTDEDQVSDWARDAVERFRQLGIVEGSDTGAFLPKNNASRAEVAAVFQRLITTILTNI</sequence>
<dbReference type="eggNOG" id="COG5263">
    <property type="taxonomic scope" value="Bacteria"/>
</dbReference>
<keyword evidence="2" id="KW-0677">Repeat</keyword>
<dbReference type="InterPro" id="IPR038081">
    <property type="entry name" value="CalX-like_sf"/>
</dbReference>
<evidence type="ECO:0000256" key="1">
    <source>
        <dbReference type="ARBA" id="ARBA00022729"/>
    </source>
</evidence>
<evidence type="ECO:0000256" key="3">
    <source>
        <dbReference type="ARBA" id="ARBA00022837"/>
    </source>
</evidence>
<comment type="caution">
    <text evidence="8">The sequence shown here is derived from an EMBL/GenBank/DDBJ whole genome shotgun (WGS) entry which is preliminary data.</text>
</comment>
<evidence type="ECO:0000259" key="7">
    <source>
        <dbReference type="PROSITE" id="PS51272"/>
    </source>
</evidence>
<protein>
    <recommendedName>
        <fullName evidence="7">SLH domain-containing protein</fullName>
    </recommendedName>
</protein>
<proteinExistence type="predicted"/>